<reference evidence="3" key="1">
    <citation type="submission" date="2017-02" db="EMBL/GenBank/DDBJ databases">
        <title>Genome of Microbulbifer agarilyticus GP101.</title>
        <authorList>
            <person name="Jung J."/>
            <person name="Bae S.S."/>
            <person name="Baek K."/>
        </authorList>
    </citation>
    <scope>NUCLEOTIDE SEQUENCE [LARGE SCALE GENOMIC DNA]</scope>
    <source>
        <strain evidence="3">GP101</strain>
    </source>
</reference>
<proteinExistence type="predicted"/>
<evidence type="ECO:0000313" key="4">
    <source>
        <dbReference type="Proteomes" id="UP000188219"/>
    </source>
</evidence>
<keyword evidence="2" id="KW-0808">Transferase</keyword>
<dbReference type="PANTHER" id="PTHR43619">
    <property type="entry name" value="S-ADENOSYL-L-METHIONINE-DEPENDENT METHYLTRANSFERASE YKTD-RELATED"/>
    <property type="match status" value="1"/>
</dbReference>
<dbReference type="RefSeq" id="WP_077400801.1">
    <property type="nucleotide sequence ID" value="NZ_CP019650.1"/>
</dbReference>
<gene>
    <name evidence="3" type="ORF">Mag101_03405</name>
</gene>
<keyword evidence="4" id="KW-1185">Reference proteome</keyword>
<evidence type="ECO:0000256" key="2">
    <source>
        <dbReference type="ARBA" id="ARBA00022679"/>
    </source>
</evidence>
<protein>
    <recommendedName>
        <fullName evidence="5">Adenosine deaminase</fullName>
    </recommendedName>
</protein>
<dbReference type="Pfam" id="PF04072">
    <property type="entry name" value="LCM"/>
    <property type="match status" value="1"/>
</dbReference>
<dbReference type="AlphaFoldDB" id="A0A1Q2M249"/>
<evidence type="ECO:0000256" key="1">
    <source>
        <dbReference type="ARBA" id="ARBA00022603"/>
    </source>
</evidence>
<sequence length="279" mass="32123">MFTDGNNNLEDTAFLWNCFRESNITLSRDHFASLWVTDSVRATTRQHCDDTLPSEPFVHCLRHRLFLDLLSGFSTQHPQGVFVNLGAGFTNYPYLLPTPIATCEVDQRFMGEYKQKKLQELEDSGALPKRDITFIASDLAVPQAIQKLTAQLDQWIAGRPSFILMEGLLYYLPQPAVNTLFKGLGEIQKKGDTLAAMSFRPEESRKAAYRDLAIYFQRQFNNPNFQPTALPRSFYENLPHYQLTAHYNYFELAKHYTPDHDLGRSESVLEEDSYILLHK</sequence>
<keyword evidence="1" id="KW-0489">Methyltransferase</keyword>
<dbReference type="KEGG" id="maga:Mag101_03405"/>
<accession>A0A1Q2M249</accession>
<dbReference type="EMBL" id="CP019650">
    <property type="protein sequence ID" value="AQQ66793.1"/>
    <property type="molecule type" value="Genomic_DNA"/>
</dbReference>
<dbReference type="GO" id="GO:0008168">
    <property type="term" value="F:methyltransferase activity"/>
    <property type="evidence" value="ECO:0007669"/>
    <property type="project" value="UniProtKB-KW"/>
</dbReference>
<dbReference type="SUPFAM" id="SSF53335">
    <property type="entry name" value="S-adenosyl-L-methionine-dependent methyltransferases"/>
    <property type="match status" value="1"/>
</dbReference>
<dbReference type="InterPro" id="IPR029063">
    <property type="entry name" value="SAM-dependent_MTases_sf"/>
</dbReference>
<dbReference type="OrthoDB" id="9800233at2"/>
<dbReference type="Proteomes" id="UP000188219">
    <property type="component" value="Chromosome"/>
</dbReference>
<dbReference type="STRING" id="260552.Mag101_03405"/>
<dbReference type="PANTHER" id="PTHR43619:SF2">
    <property type="entry name" value="S-ADENOSYL-L-METHIONINE-DEPENDENT METHYLTRANSFERASES SUPERFAMILY PROTEIN"/>
    <property type="match status" value="1"/>
</dbReference>
<evidence type="ECO:0008006" key="5">
    <source>
        <dbReference type="Google" id="ProtNLM"/>
    </source>
</evidence>
<organism evidence="3 4">
    <name type="scientific">Microbulbifer agarilyticus</name>
    <dbReference type="NCBI Taxonomy" id="260552"/>
    <lineage>
        <taxon>Bacteria</taxon>
        <taxon>Pseudomonadati</taxon>
        <taxon>Pseudomonadota</taxon>
        <taxon>Gammaproteobacteria</taxon>
        <taxon>Cellvibrionales</taxon>
        <taxon>Microbulbiferaceae</taxon>
        <taxon>Microbulbifer</taxon>
    </lineage>
</organism>
<evidence type="ECO:0000313" key="3">
    <source>
        <dbReference type="EMBL" id="AQQ66793.1"/>
    </source>
</evidence>
<name>A0A1Q2M249_9GAMM</name>
<dbReference type="Gene3D" id="3.40.50.150">
    <property type="entry name" value="Vaccinia Virus protein VP39"/>
    <property type="match status" value="1"/>
</dbReference>
<dbReference type="InterPro" id="IPR007213">
    <property type="entry name" value="Ppm1/Ppm2/Tcmp"/>
</dbReference>
<dbReference type="GO" id="GO:0032259">
    <property type="term" value="P:methylation"/>
    <property type="evidence" value="ECO:0007669"/>
    <property type="project" value="UniProtKB-KW"/>
</dbReference>